<evidence type="ECO:0000313" key="4">
    <source>
        <dbReference type="Proteomes" id="UP000022910"/>
    </source>
</evidence>
<dbReference type="Gene3D" id="3.30.710.10">
    <property type="entry name" value="Potassium Channel Kv1.1, Chain A"/>
    <property type="match status" value="1"/>
</dbReference>
<dbReference type="InterPro" id="IPR011705">
    <property type="entry name" value="BACK"/>
</dbReference>
<dbReference type="PROSITE" id="PS50097">
    <property type="entry name" value="BTB"/>
    <property type="match status" value="1"/>
</dbReference>
<dbReference type="PROSITE" id="PS51886">
    <property type="entry name" value="TLDC"/>
    <property type="match status" value="1"/>
</dbReference>
<dbReference type="HOGENOM" id="CLU_021542_0_2_1"/>
<dbReference type="PANTHER" id="PTHR45774">
    <property type="entry name" value="BTB/POZ DOMAIN-CONTAINING"/>
    <property type="match status" value="1"/>
</dbReference>
<dbReference type="EMBL" id="JEMT01027336">
    <property type="protein sequence ID" value="EXX57564.1"/>
    <property type="molecule type" value="Genomic_DNA"/>
</dbReference>
<dbReference type="Pfam" id="PF07534">
    <property type="entry name" value="TLD"/>
    <property type="match status" value="1"/>
</dbReference>
<dbReference type="AlphaFoldDB" id="A0A015JR89"/>
<dbReference type="Gene3D" id="1.25.40.420">
    <property type="match status" value="1"/>
</dbReference>
<organism evidence="3 4">
    <name type="scientific">Rhizophagus irregularis (strain DAOM 197198w)</name>
    <name type="common">Glomus intraradices</name>
    <dbReference type="NCBI Taxonomy" id="1432141"/>
    <lineage>
        <taxon>Eukaryota</taxon>
        <taxon>Fungi</taxon>
        <taxon>Fungi incertae sedis</taxon>
        <taxon>Mucoromycota</taxon>
        <taxon>Glomeromycotina</taxon>
        <taxon>Glomeromycetes</taxon>
        <taxon>Glomerales</taxon>
        <taxon>Glomeraceae</taxon>
        <taxon>Rhizophagus</taxon>
    </lineage>
</organism>
<reference evidence="3 4" key="1">
    <citation type="submission" date="2014-02" db="EMBL/GenBank/DDBJ databases">
        <title>Single nucleus genome sequencing reveals high similarity among nuclei of an endomycorrhizal fungus.</title>
        <authorList>
            <person name="Lin K."/>
            <person name="Geurts R."/>
            <person name="Zhang Z."/>
            <person name="Limpens E."/>
            <person name="Saunders D.G."/>
            <person name="Mu D."/>
            <person name="Pang E."/>
            <person name="Cao H."/>
            <person name="Cha H."/>
            <person name="Lin T."/>
            <person name="Zhou Q."/>
            <person name="Shang Y."/>
            <person name="Li Y."/>
            <person name="Ivanov S."/>
            <person name="Sharma T."/>
            <person name="Velzen R.V."/>
            <person name="Ruijter N.D."/>
            <person name="Aanen D.K."/>
            <person name="Win J."/>
            <person name="Kamoun S."/>
            <person name="Bisseling T."/>
            <person name="Huang S."/>
        </authorList>
    </citation>
    <scope>NUCLEOTIDE SEQUENCE [LARGE SCALE GENOMIC DNA]</scope>
    <source>
        <strain evidence="4">DAOM197198w</strain>
    </source>
</reference>
<gene>
    <name evidence="3" type="ORF">RirG_206070</name>
</gene>
<evidence type="ECO:0000259" key="1">
    <source>
        <dbReference type="PROSITE" id="PS50097"/>
    </source>
</evidence>
<proteinExistence type="predicted"/>
<feature type="domain" description="TLDc" evidence="2">
    <location>
        <begin position="301"/>
        <end position="476"/>
    </location>
</feature>
<keyword evidence="4" id="KW-1185">Reference proteome</keyword>
<dbReference type="Proteomes" id="UP000022910">
    <property type="component" value="Unassembled WGS sequence"/>
</dbReference>
<name>A0A015JR89_RHIIW</name>
<dbReference type="CDD" id="cd18186">
    <property type="entry name" value="BTB_POZ_ZBTB_KLHL-like"/>
    <property type="match status" value="1"/>
</dbReference>
<evidence type="ECO:0008006" key="5">
    <source>
        <dbReference type="Google" id="ProtNLM"/>
    </source>
</evidence>
<dbReference type="SMART" id="SM00225">
    <property type="entry name" value="BTB"/>
    <property type="match status" value="1"/>
</dbReference>
<dbReference type="InterPro" id="IPR000210">
    <property type="entry name" value="BTB/POZ_dom"/>
</dbReference>
<accession>A0A015JR89</accession>
<evidence type="ECO:0000259" key="2">
    <source>
        <dbReference type="PROSITE" id="PS51886"/>
    </source>
</evidence>
<feature type="domain" description="BTB" evidence="1">
    <location>
        <begin position="24"/>
        <end position="97"/>
    </location>
</feature>
<protein>
    <recommendedName>
        <fullName evidence="5">Kelch-like protein 17</fullName>
    </recommendedName>
</protein>
<dbReference type="SUPFAM" id="SSF54695">
    <property type="entry name" value="POZ domain"/>
    <property type="match status" value="1"/>
</dbReference>
<dbReference type="Pfam" id="PF07707">
    <property type="entry name" value="BACK"/>
    <property type="match status" value="1"/>
</dbReference>
<dbReference type="PANTHER" id="PTHR45774:SF3">
    <property type="entry name" value="BTB (POZ) DOMAIN-CONTAINING 2B-RELATED"/>
    <property type="match status" value="1"/>
</dbReference>
<dbReference type="InterPro" id="IPR006571">
    <property type="entry name" value="TLDc_dom"/>
</dbReference>
<evidence type="ECO:0000313" key="3">
    <source>
        <dbReference type="EMBL" id="EXX57564.1"/>
    </source>
</evidence>
<sequence>MADNKFLPNLSQNLLEILNDEEYYDITIEVGIDPHVKIFRAHMVILNYRSPYLKRILSTNERRNDGTLTHIKLPNILPETFQVMLRYIYGGRLSLAEHDTSDVIKILIAASELNLYELIPHLQSFLIVNKTSWLEQNFCSIYQTSFENNSLSKLQNFCTELISNHPEKIFNLPDFTSISEKALISLIQHDNLRMSEVQVWEYVLKWGIAQNSELSSDPSSYSNDDFNALKNTLQQFIPLIKFTEFTSKEFLNKVYDPYKKIIPDETNEYLIKYFLNRDYIPNRNSEQNETRDIDLKNIDSNIITIQHAELISKWIDRLDITNELKNSYEFKLILRGSRDGFTPEKFHENCDSRSCTITVIKVEGSEEILGGFNPIEWKSDDSYGNTKDSFIFSFKNNDIDDYILSRVKEENKALFHNLNYGPSFGYGDLIIKSNYLFSSSKKDFNHCYCKKYSYVNAIRETGNGYTIKEYEIFQITKDTYTFSQKINK</sequence>
<dbReference type="InterPro" id="IPR011333">
    <property type="entry name" value="SKP1/BTB/POZ_sf"/>
</dbReference>
<dbReference type="Pfam" id="PF00651">
    <property type="entry name" value="BTB"/>
    <property type="match status" value="1"/>
</dbReference>
<comment type="caution">
    <text evidence="3">The sequence shown here is derived from an EMBL/GenBank/DDBJ whole genome shotgun (WGS) entry which is preliminary data.</text>
</comment>